<comment type="caution">
    <text evidence="6">The sequence shown here is derived from an EMBL/GenBank/DDBJ whole genome shotgun (WGS) entry which is preliminary data.</text>
</comment>
<dbReference type="RefSeq" id="WP_266057659.1">
    <property type="nucleotide sequence ID" value="NZ_JAPFQN010000007.1"/>
</dbReference>
<dbReference type="PRINTS" id="PR00411">
    <property type="entry name" value="PNDRDTASEI"/>
</dbReference>
<sequence>MEKIVIIGNGISGVTFARFMRKLGYQEQLIIISSETKHFFSRTALMYIYMGHMEYKHTKPYEDFFWSKNNIELVYDHVKKVNTQDKSLKLESGEAINYDKLVIATGSKPNFFGWPGEKYNGIQGLYSYQDLQKMEKNTEGIKKAVIIGGGLIGVEMAEMLRTRDIEVTFLVREGHFWGNVLPREEAEMIADHMRKHHINLHFNAQASECKSKDGKRVSSVLTTEGEEFEADFVGITAGVSPNIDFLKESNIETDKGVLIDEKFQTSVNDIYSIGDCVQHRNPPAGRKSIEQVWYTGRIMGETLAQILTGKDVRYNPGPWFNSAKFFDIEFQTYGTIDVEKQENENRFFWKHPKNNVAIHLAFDKNTGRFIGINNFGIRLRHEFFDKKLKMKAHISEVMSDLNEATFDPEFFRSYEDEIISEFKNSYPEIEVKNQHKPWYKKIFA</sequence>
<keyword evidence="3" id="KW-0285">Flavoprotein</keyword>
<dbReference type="EMBL" id="JAPFQN010000007">
    <property type="protein sequence ID" value="MCX2745113.1"/>
    <property type="molecule type" value="Genomic_DNA"/>
</dbReference>
<organism evidence="6 7">
    <name type="scientific">Mangrovivirga halotolerans</name>
    <dbReference type="NCBI Taxonomy" id="2993936"/>
    <lineage>
        <taxon>Bacteria</taxon>
        <taxon>Pseudomonadati</taxon>
        <taxon>Bacteroidota</taxon>
        <taxon>Cytophagia</taxon>
        <taxon>Cytophagales</taxon>
        <taxon>Mangrovivirgaceae</taxon>
        <taxon>Mangrovivirga</taxon>
    </lineage>
</organism>
<dbReference type="Pfam" id="PF07992">
    <property type="entry name" value="Pyr_redox_2"/>
    <property type="match status" value="1"/>
</dbReference>
<dbReference type="InterPro" id="IPR023753">
    <property type="entry name" value="FAD/NAD-binding_dom"/>
</dbReference>
<feature type="domain" description="FAD/NAD(P)-binding" evidence="5">
    <location>
        <begin position="3"/>
        <end position="283"/>
    </location>
</feature>
<dbReference type="Proteomes" id="UP001209885">
    <property type="component" value="Unassembled WGS sequence"/>
</dbReference>
<dbReference type="InterPro" id="IPR036188">
    <property type="entry name" value="FAD/NAD-bd_sf"/>
</dbReference>
<evidence type="ECO:0000259" key="5">
    <source>
        <dbReference type="Pfam" id="PF07992"/>
    </source>
</evidence>
<gene>
    <name evidence="6" type="ORF">OO013_14630</name>
</gene>
<comment type="cofactor">
    <cofactor evidence="1">
        <name>FAD</name>
        <dbReference type="ChEBI" id="CHEBI:57692"/>
    </cofactor>
</comment>
<keyword evidence="4" id="KW-0274">FAD</keyword>
<evidence type="ECO:0000256" key="4">
    <source>
        <dbReference type="ARBA" id="ARBA00022827"/>
    </source>
</evidence>
<keyword evidence="7" id="KW-1185">Reference proteome</keyword>
<evidence type="ECO:0000256" key="2">
    <source>
        <dbReference type="ARBA" id="ARBA00006442"/>
    </source>
</evidence>
<comment type="similarity">
    <text evidence="2">Belongs to the FAD-dependent oxidoreductase family.</text>
</comment>
<accession>A0ABT3RU31</accession>
<name>A0ABT3RU31_9BACT</name>
<proteinExistence type="inferred from homology"/>
<dbReference type="PANTHER" id="PTHR43429">
    <property type="entry name" value="PYRIDINE NUCLEOTIDE-DISULFIDE OXIDOREDUCTASE DOMAIN-CONTAINING"/>
    <property type="match status" value="1"/>
</dbReference>
<protein>
    <submittedName>
        <fullName evidence="6">FAD/NAD(P)-binding oxidoreductase</fullName>
    </submittedName>
</protein>
<dbReference type="PRINTS" id="PR00368">
    <property type="entry name" value="FADPNR"/>
</dbReference>
<dbReference type="SUPFAM" id="SSF51905">
    <property type="entry name" value="FAD/NAD(P)-binding domain"/>
    <property type="match status" value="1"/>
</dbReference>
<reference evidence="6 7" key="1">
    <citation type="submission" date="2022-11" db="EMBL/GenBank/DDBJ databases">
        <title>The characterization of three novel Bacteroidetes species and genomic analysis of their roles in tidal elemental geochemical cycles.</title>
        <authorList>
            <person name="Ma K."/>
        </authorList>
    </citation>
    <scope>NUCLEOTIDE SEQUENCE [LARGE SCALE GENOMIC DNA]</scope>
    <source>
        <strain evidence="6 7">M17</strain>
    </source>
</reference>
<evidence type="ECO:0000256" key="1">
    <source>
        <dbReference type="ARBA" id="ARBA00001974"/>
    </source>
</evidence>
<dbReference type="InterPro" id="IPR050260">
    <property type="entry name" value="FAD-bd_OxRdtase"/>
</dbReference>
<dbReference type="PANTHER" id="PTHR43429:SF3">
    <property type="entry name" value="NITRITE REDUCTASE [NAD(P)H]"/>
    <property type="match status" value="1"/>
</dbReference>
<evidence type="ECO:0000313" key="6">
    <source>
        <dbReference type="EMBL" id="MCX2745113.1"/>
    </source>
</evidence>
<evidence type="ECO:0000313" key="7">
    <source>
        <dbReference type="Proteomes" id="UP001209885"/>
    </source>
</evidence>
<dbReference type="Gene3D" id="3.50.50.60">
    <property type="entry name" value="FAD/NAD(P)-binding domain"/>
    <property type="match status" value="2"/>
</dbReference>
<evidence type="ECO:0000256" key="3">
    <source>
        <dbReference type="ARBA" id="ARBA00022630"/>
    </source>
</evidence>